<gene>
    <name evidence="2" type="primary">LOC108012669</name>
</gene>
<evidence type="ECO:0000313" key="1">
    <source>
        <dbReference type="Proteomes" id="UP001652628"/>
    </source>
</evidence>
<sequence>MTRYNFMSVMEDLAVDFTVSKERHQRFIHDSRMLSLAIQKQLQSDGAVFKDYLGQLHKTAAHVNNLSLDMPLNFDIFLPIRLPVAVVPSYDEEQRSVGFTRANYRHPFFFGNAVNAKSMNLLLQRELQVAISKLKSVTSSCTKRIYDLKYSVLSFNQVPFVHQVVAMERHSNRQRFIRFDFVLAVEFDGAEMTLPPYFGAYIGNRWIAYGLLSVDGDPNPAEWAVLVPKLQDSSPGDCLIALNCMIMLFRLLSAQQCYCFALPASVKFAFFMAVEERGLDFQRMSIADLTVTTLFHLLFGTMYQAVARNTRGDKATRNSRLMAIRKQQLRARGIYAMLADAVLRNSITSEFVNAFFWHIHISPPPVCFYQSLVEVRDTDTALKRKRSTSSSPKPAKLN</sequence>
<organism evidence="1 2">
    <name type="scientific">Drosophila suzukii</name>
    <name type="common">Spotted-wing drosophila fruit fly</name>
    <dbReference type="NCBI Taxonomy" id="28584"/>
    <lineage>
        <taxon>Eukaryota</taxon>
        <taxon>Metazoa</taxon>
        <taxon>Ecdysozoa</taxon>
        <taxon>Arthropoda</taxon>
        <taxon>Hexapoda</taxon>
        <taxon>Insecta</taxon>
        <taxon>Pterygota</taxon>
        <taxon>Neoptera</taxon>
        <taxon>Endopterygota</taxon>
        <taxon>Diptera</taxon>
        <taxon>Brachycera</taxon>
        <taxon>Muscomorpha</taxon>
        <taxon>Ephydroidea</taxon>
        <taxon>Drosophilidae</taxon>
        <taxon>Drosophila</taxon>
        <taxon>Sophophora</taxon>
    </lineage>
</organism>
<reference evidence="2" key="1">
    <citation type="submission" date="2025-08" db="UniProtKB">
        <authorList>
            <consortium name="RefSeq"/>
        </authorList>
    </citation>
    <scope>IDENTIFICATION</scope>
</reference>
<dbReference type="AlphaFoldDB" id="A0AB39ZDE5"/>
<keyword evidence="1" id="KW-1185">Reference proteome</keyword>
<accession>A0AB39ZDE5</accession>
<protein>
    <submittedName>
        <fullName evidence="2">Uncharacterized protein</fullName>
    </submittedName>
</protein>
<dbReference type="Proteomes" id="UP001652628">
    <property type="component" value="Chromosome 3"/>
</dbReference>
<evidence type="ECO:0000313" key="2">
    <source>
        <dbReference type="RefSeq" id="XP_016933585.2"/>
    </source>
</evidence>
<name>A0AB39ZDE5_DROSZ</name>
<dbReference type="GeneID" id="108012669"/>
<proteinExistence type="predicted"/>
<dbReference type="RefSeq" id="XP_016933585.2">
    <property type="nucleotide sequence ID" value="XM_017078096.4"/>
</dbReference>